<name>A0A0M6WPD2_9FIRM</name>
<protein>
    <recommendedName>
        <fullName evidence="1">Glycosyltransferase 2-like domain-containing protein</fullName>
    </recommendedName>
</protein>
<reference evidence="3" key="1">
    <citation type="submission" date="2015-05" db="EMBL/GenBank/DDBJ databases">
        <authorList>
            <consortium name="Pathogen Informatics"/>
        </authorList>
    </citation>
    <scope>NUCLEOTIDE SEQUENCE [LARGE SCALE GENOMIC DNA]</scope>
    <source>
        <strain evidence="3">T1-815</strain>
    </source>
</reference>
<evidence type="ECO:0000313" key="3">
    <source>
        <dbReference type="Proteomes" id="UP000049472"/>
    </source>
</evidence>
<organism evidence="2 3">
    <name type="scientific">Agathobacter rectalis</name>
    <dbReference type="NCBI Taxonomy" id="39491"/>
    <lineage>
        <taxon>Bacteria</taxon>
        <taxon>Bacillati</taxon>
        <taxon>Bacillota</taxon>
        <taxon>Clostridia</taxon>
        <taxon>Lachnospirales</taxon>
        <taxon>Lachnospiraceae</taxon>
        <taxon>Agathobacter</taxon>
    </lineage>
</organism>
<dbReference type="InterPro" id="IPR029044">
    <property type="entry name" value="Nucleotide-diphossugar_trans"/>
</dbReference>
<gene>
    <name evidence="2" type="ORF">T1815_20211</name>
</gene>
<dbReference type="Gene3D" id="3.90.550.10">
    <property type="entry name" value="Spore Coat Polysaccharide Biosynthesis Protein SpsA, Chain A"/>
    <property type="match status" value="1"/>
</dbReference>
<keyword evidence="3" id="KW-1185">Reference proteome</keyword>
<dbReference type="Pfam" id="PF00535">
    <property type="entry name" value="Glycos_transf_2"/>
    <property type="match status" value="1"/>
</dbReference>
<dbReference type="SUPFAM" id="SSF53448">
    <property type="entry name" value="Nucleotide-diphospho-sugar transferases"/>
    <property type="match status" value="1"/>
</dbReference>
<dbReference type="PANTHER" id="PTHR22916:SF3">
    <property type="entry name" value="UDP-GLCNAC:BETAGAL BETA-1,3-N-ACETYLGLUCOSAMINYLTRANSFERASE-LIKE PROTEIN 1"/>
    <property type="match status" value="1"/>
</dbReference>
<evidence type="ECO:0000313" key="2">
    <source>
        <dbReference type="EMBL" id="CRL39186.1"/>
    </source>
</evidence>
<evidence type="ECO:0000259" key="1">
    <source>
        <dbReference type="Pfam" id="PF00535"/>
    </source>
</evidence>
<dbReference type="CDD" id="cd04184">
    <property type="entry name" value="GT2_RfbC_Mx_like"/>
    <property type="match status" value="1"/>
</dbReference>
<dbReference type="InterPro" id="IPR001173">
    <property type="entry name" value="Glyco_trans_2-like"/>
</dbReference>
<dbReference type="PANTHER" id="PTHR22916">
    <property type="entry name" value="GLYCOSYLTRANSFERASE"/>
    <property type="match status" value="1"/>
</dbReference>
<dbReference type="EMBL" id="CVRQ01000022">
    <property type="protein sequence ID" value="CRL39186.1"/>
    <property type="molecule type" value="Genomic_DNA"/>
</dbReference>
<dbReference type="AlphaFoldDB" id="A0A0M6WPD2"/>
<feature type="domain" description="Glycosyltransferase 2-like" evidence="1">
    <location>
        <begin position="60"/>
        <end position="225"/>
    </location>
</feature>
<dbReference type="Proteomes" id="UP000049472">
    <property type="component" value="Unassembled WGS sequence"/>
</dbReference>
<dbReference type="RefSeq" id="WP_055062108.1">
    <property type="nucleotide sequence ID" value="NZ_CVRQ01000022.1"/>
</dbReference>
<dbReference type="GO" id="GO:0016758">
    <property type="term" value="F:hexosyltransferase activity"/>
    <property type="evidence" value="ECO:0007669"/>
    <property type="project" value="UniProtKB-ARBA"/>
</dbReference>
<proteinExistence type="predicted"/>
<accession>A0A0M6WPD2</accession>
<sequence>MNSGIVLNIKKNGLFATAKKIKRKLDEENAYKIWQEKNRLDDNLLELQRRYLFKEDYKFSIVVPVYRTNAEYLRAMIDSIKAQTYSDWELCIVDASEYKSGEDKETINIIEKYLADDKRIKFKVLEENHGISANTNAAIEMATGDFIVFADHDDMLAPDALFECAKLLENEPDADIIYSDEDKIVAGGTKRFQPYFKPNFNIDLLRANNYICHLFVVRMSIAKQVGILNPDLDGAQDYDYILRCAEKTDSIYHIPKILYHWRCHENSTSENPDSKLYAFKAGKKALEDHIKRKKIDAKVEEGPYHGTYHIIYGYSKTTPITIIVVGDRIYDKACVDSIECSSKYVNKNYLFIEKKEQIKEVVKDIRTDYVWIINNRFEVKSLKCIEEMLGYLTRPEVGAVGAKICNKKYILQAGIDVDQEGSVIYPFKGYGRFEAGNFNRLVSTRDCYSVSSDCVMLDKSVLLSMIMPDKAGCENDLELILGKTLKKLNKYAVYNPYIEIEAR</sequence>